<dbReference type="InterPro" id="IPR006062">
    <property type="entry name" value="His_biosynth"/>
</dbReference>
<dbReference type="SUPFAM" id="SSF51366">
    <property type="entry name" value="Ribulose-phoshate binding barrel"/>
    <property type="match status" value="1"/>
</dbReference>
<evidence type="ECO:0000256" key="8">
    <source>
        <dbReference type="ARBA" id="ARBA00025475"/>
    </source>
</evidence>
<name>A0ABN6S394_9BACT</name>
<protein>
    <recommendedName>
        <fullName evidence="4">imidazole glycerol-phosphate synthase</fullName>
        <ecNumber evidence="4">4.3.2.10</ecNumber>
    </recommendedName>
    <alternativeName>
        <fullName evidence="9">IGP synthase cyclase subunit</fullName>
    </alternativeName>
</protein>
<accession>A0ABN6S394</accession>
<comment type="similarity">
    <text evidence="2 11">Belongs to the HisA/HisF family.</text>
</comment>
<gene>
    <name evidence="12" type="primary">hisF_2</name>
    <name evidence="12" type="ORF">SYK_09580</name>
</gene>
<dbReference type="Pfam" id="PF00977">
    <property type="entry name" value="His_biosynth"/>
    <property type="match status" value="1"/>
</dbReference>
<evidence type="ECO:0000256" key="9">
    <source>
        <dbReference type="ARBA" id="ARBA00030264"/>
    </source>
</evidence>
<dbReference type="InterPro" id="IPR004651">
    <property type="entry name" value="HisF"/>
</dbReference>
<dbReference type="InterPro" id="IPR011060">
    <property type="entry name" value="RibuloseP-bd_barrel"/>
</dbReference>
<dbReference type="InterPro" id="IPR050064">
    <property type="entry name" value="IGPS_HisA/HisF"/>
</dbReference>
<proteinExistence type="inferred from homology"/>
<comment type="function">
    <text evidence="8">IGPS catalyzes the conversion of PRFAR and glutamine to IGP, AICAR and glutamate. The HisF subunit catalyzes the cyclization activity that produces IGP and AICAR from PRFAR using the ammonia provided by the HisH subunit.</text>
</comment>
<evidence type="ECO:0000256" key="10">
    <source>
        <dbReference type="ARBA" id="ARBA00047838"/>
    </source>
</evidence>
<evidence type="ECO:0000256" key="2">
    <source>
        <dbReference type="ARBA" id="ARBA00009667"/>
    </source>
</evidence>
<comment type="catalytic activity">
    <reaction evidence="10">
        <text>5-[(5-phospho-1-deoxy-D-ribulos-1-ylimino)methylamino]-1-(5-phospho-beta-D-ribosyl)imidazole-4-carboxamide + L-glutamine = D-erythro-1-(imidazol-4-yl)glycerol 3-phosphate + 5-amino-1-(5-phospho-beta-D-ribosyl)imidazole-4-carboxamide + L-glutamate + H(+)</text>
        <dbReference type="Rhea" id="RHEA:24793"/>
        <dbReference type="ChEBI" id="CHEBI:15378"/>
        <dbReference type="ChEBI" id="CHEBI:29985"/>
        <dbReference type="ChEBI" id="CHEBI:58278"/>
        <dbReference type="ChEBI" id="CHEBI:58359"/>
        <dbReference type="ChEBI" id="CHEBI:58475"/>
        <dbReference type="ChEBI" id="CHEBI:58525"/>
        <dbReference type="EC" id="4.3.2.10"/>
    </reaction>
</comment>
<dbReference type="Proteomes" id="UP001317742">
    <property type="component" value="Chromosome"/>
</dbReference>
<evidence type="ECO:0000256" key="4">
    <source>
        <dbReference type="ARBA" id="ARBA00012809"/>
    </source>
</evidence>
<dbReference type="Gene3D" id="3.20.20.70">
    <property type="entry name" value="Aldolase class I"/>
    <property type="match status" value="1"/>
</dbReference>
<comment type="pathway">
    <text evidence="1">Amino-acid biosynthesis; L-histidine biosynthesis; L-histidine from 5-phospho-alpha-D-ribose 1-diphosphate: step 5/9.</text>
</comment>
<keyword evidence="7" id="KW-0456">Lyase</keyword>
<dbReference type="PANTHER" id="PTHR21235:SF2">
    <property type="entry name" value="IMIDAZOLE GLYCEROL PHOSPHATE SYNTHASE HISHF"/>
    <property type="match status" value="1"/>
</dbReference>
<organism evidence="12 13">
    <name type="scientific">Pseudodesulfovibrio nedwellii</name>
    <dbReference type="NCBI Taxonomy" id="2973072"/>
    <lineage>
        <taxon>Bacteria</taxon>
        <taxon>Pseudomonadati</taxon>
        <taxon>Thermodesulfobacteriota</taxon>
        <taxon>Desulfovibrionia</taxon>
        <taxon>Desulfovibrionales</taxon>
        <taxon>Desulfovibrionaceae</taxon>
    </lineage>
</organism>
<evidence type="ECO:0000256" key="6">
    <source>
        <dbReference type="ARBA" id="ARBA00023102"/>
    </source>
</evidence>
<dbReference type="EC" id="4.3.2.10" evidence="4"/>
<dbReference type="InterPro" id="IPR013785">
    <property type="entry name" value="Aldolase_TIM"/>
</dbReference>
<evidence type="ECO:0000256" key="11">
    <source>
        <dbReference type="RuleBase" id="RU003657"/>
    </source>
</evidence>
<keyword evidence="13" id="KW-1185">Reference proteome</keyword>
<dbReference type="PANTHER" id="PTHR21235">
    <property type="entry name" value="IMIDAZOLE GLYCEROL PHOSPHATE SYNTHASE SUBUNIT HISF/H IGP SYNTHASE SUBUNIT HISF/H"/>
    <property type="match status" value="1"/>
</dbReference>
<evidence type="ECO:0000256" key="1">
    <source>
        <dbReference type="ARBA" id="ARBA00005091"/>
    </source>
</evidence>
<sequence length="295" mass="32342">MVDRITMNFRIIPRLDIKGPNLVKGIHFEGLRVLGKPEDFAQYYYENGADELFFQDAVASLYDRNSLHDIVRKTSSQIFIPLCVGGGLRNVDDIREVLRAGADKVAINTEAIKRPELIKEASIAFGSSTIVVSIEAIKRNNGSWEALIEYGRETTKIDALEWAKQAEELGAGELMVTSINNEGTGKGYDLELTQAIATSVSIPVIAGGGCGNPEDVATVIAKGHADAVSMAAALHYKTIETLIEKSTSHEYAQEGNTEFLKTGRGFAKVTPCSIHDIKRTLKQRDLPCRMRANNE</sequence>
<dbReference type="EMBL" id="AP026709">
    <property type="protein sequence ID" value="BDQ36598.1"/>
    <property type="molecule type" value="Genomic_DNA"/>
</dbReference>
<dbReference type="CDD" id="cd04731">
    <property type="entry name" value="HisF"/>
    <property type="match status" value="1"/>
</dbReference>
<evidence type="ECO:0000256" key="3">
    <source>
        <dbReference type="ARBA" id="ARBA00011152"/>
    </source>
</evidence>
<reference evidence="12 13" key="1">
    <citation type="submission" date="2022-08" db="EMBL/GenBank/DDBJ databases">
        <title>Genome Sequence of the sulphate-reducing bacterium, Pseudodesulfovibrio sp. SYK.</title>
        <authorList>
            <person name="Kondo R."/>
            <person name="Kataoka T."/>
        </authorList>
    </citation>
    <scope>NUCLEOTIDE SEQUENCE [LARGE SCALE GENOMIC DNA]</scope>
    <source>
        <strain evidence="12 13">SYK</strain>
    </source>
</reference>
<comment type="subunit">
    <text evidence="3">Heterodimer of HisH and HisF.</text>
</comment>
<evidence type="ECO:0000256" key="7">
    <source>
        <dbReference type="ARBA" id="ARBA00023239"/>
    </source>
</evidence>
<keyword evidence="6 11" id="KW-0368">Histidine biosynthesis</keyword>
<evidence type="ECO:0000313" key="12">
    <source>
        <dbReference type="EMBL" id="BDQ36598.1"/>
    </source>
</evidence>
<keyword evidence="5 11" id="KW-0028">Amino-acid biosynthesis</keyword>
<evidence type="ECO:0000313" key="13">
    <source>
        <dbReference type="Proteomes" id="UP001317742"/>
    </source>
</evidence>
<evidence type="ECO:0000256" key="5">
    <source>
        <dbReference type="ARBA" id="ARBA00022605"/>
    </source>
</evidence>